<accession>A0A085NHD2</accession>
<dbReference type="AlphaFoldDB" id="A0A085NHD2"/>
<evidence type="ECO:0000256" key="2">
    <source>
        <dbReference type="ARBA" id="ARBA00005441"/>
    </source>
</evidence>
<dbReference type="GO" id="GO:0005886">
    <property type="term" value="C:plasma membrane"/>
    <property type="evidence" value="ECO:0007669"/>
    <property type="project" value="TreeGrafter"/>
</dbReference>
<evidence type="ECO:0000313" key="14">
    <source>
        <dbReference type="Proteomes" id="UP000030764"/>
    </source>
</evidence>
<keyword evidence="8 10" id="KW-0472">Membrane</keyword>
<dbReference type="GO" id="GO:0046513">
    <property type="term" value="P:ceramide biosynthetic process"/>
    <property type="evidence" value="ECO:0007669"/>
    <property type="project" value="TreeGrafter"/>
</dbReference>
<gene>
    <name evidence="12" type="ORF">M513_10043</name>
    <name evidence="13" type="ORF">M514_10043</name>
</gene>
<evidence type="ECO:0000313" key="12">
    <source>
        <dbReference type="EMBL" id="KFD49101.1"/>
    </source>
</evidence>
<evidence type="ECO:0000256" key="8">
    <source>
        <dbReference type="ARBA" id="ARBA00023136"/>
    </source>
</evidence>
<dbReference type="InterPro" id="IPR025749">
    <property type="entry name" value="Sphingomyelin_synth-like_dom"/>
</dbReference>
<evidence type="ECO:0000256" key="9">
    <source>
        <dbReference type="SAM" id="MobiDB-lite"/>
    </source>
</evidence>
<dbReference type="GO" id="GO:0006686">
    <property type="term" value="P:sphingomyelin biosynthetic process"/>
    <property type="evidence" value="ECO:0007669"/>
    <property type="project" value="TreeGrafter"/>
</dbReference>
<dbReference type="Pfam" id="PF14360">
    <property type="entry name" value="PAP2_C"/>
    <property type="match status" value="1"/>
</dbReference>
<feature type="domain" description="Sphingomyelin synthase-like" evidence="11">
    <location>
        <begin position="201"/>
        <end position="273"/>
    </location>
</feature>
<dbReference type="Proteomes" id="UP000030764">
    <property type="component" value="Unassembled WGS sequence"/>
</dbReference>
<feature type="transmembrane region" description="Helical" evidence="10">
    <location>
        <begin position="197"/>
        <end position="218"/>
    </location>
</feature>
<dbReference type="InterPro" id="IPR045221">
    <property type="entry name" value="Sphingomyelin_synth-like"/>
</dbReference>
<evidence type="ECO:0000256" key="1">
    <source>
        <dbReference type="ARBA" id="ARBA00004141"/>
    </source>
</evidence>
<feature type="region of interest" description="Disordered" evidence="9">
    <location>
        <begin position="1"/>
        <end position="29"/>
    </location>
</feature>
<proteinExistence type="inferred from homology"/>
<comment type="subcellular location">
    <subcellularLocation>
        <location evidence="1">Membrane</location>
        <topology evidence="1">Multi-pass membrane protein</topology>
    </subcellularLocation>
</comment>
<protein>
    <recommendedName>
        <fullName evidence="11">Sphingomyelin synthase-like domain-containing protein</fullName>
    </recommendedName>
</protein>
<feature type="transmembrane region" description="Helical" evidence="10">
    <location>
        <begin position="230"/>
        <end position="249"/>
    </location>
</feature>
<dbReference type="PANTHER" id="PTHR21290:SF23">
    <property type="entry name" value="PHOSPHATIDYLCHOLINE:CERAMIDE CHOLINEPHOSPHOTRANSFERASE 2"/>
    <property type="match status" value="1"/>
</dbReference>
<feature type="transmembrane region" description="Helical" evidence="10">
    <location>
        <begin position="136"/>
        <end position="155"/>
    </location>
</feature>
<evidence type="ECO:0000256" key="10">
    <source>
        <dbReference type="SAM" id="Phobius"/>
    </source>
</evidence>
<dbReference type="EMBL" id="KL367500">
    <property type="protein sequence ID" value="KFD68878.1"/>
    <property type="molecule type" value="Genomic_DNA"/>
</dbReference>
<dbReference type="EMBL" id="KL363278">
    <property type="protein sequence ID" value="KFD49101.1"/>
    <property type="molecule type" value="Genomic_DNA"/>
</dbReference>
<organism evidence="13">
    <name type="scientific">Trichuris suis</name>
    <name type="common">pig whipworm</name>
    <dbReference type="NCBI Taxonomy" id="68888"/>
    <lineage>
        <taxon>Eukaryota</taxon>
        <taxon>Metazoa</taxon>
        <taxon>Ecdysozoa</taxon>
        <taxon>Nematoda</taxon>
        <taxon>Enoplea</taxon>
        <taxon>Dorylaimia</taxon>
        <taxon>Trichinellida</taxon>
        <taxon>Trichuridae</taxon>
        <taxon>Trichuris</taxon>
    </lineage>
</organism>
<evidence type="ECO:0000256" key="6">
    <source>
        <dbReference type="ARBA" id="ARBA00022989"/>
    </source>
</evidence>
<keyword evidence="3" id="KW-0808">Transferase</keyword>
<feature type="transmembrane region" description="Helical" evidence="10">
    <location>
        <begin position="99"/>
        <end position="124"/>
    </location>
</feature>
<evidence type="ECO:0000259" key="11">
    <source>
        <dbReference type="Pfam" id="PF14360"/>
    </source>
</evidence>
<keyword evidence="4 10" id="KW-0812">Transmembrane</keyword>
<dbReference type="GO" id="GO:0000139">
    <property type="term" value="C:Golgi membrane"/>
    <property type="evidence" value="ECO:0007669"/>
    <property type="project" value="TreeGrafter"/>
</dbReference>
<sequence>MSNTSSKFNRQRNDSVRRHDDSSSTCRRHQVEQPVAVKVRTNDETKRLPELGKLLLAFLILFVAAMSNGLVMSYTHQYAVNYLNKTEPLDDGLFRLIPLIQWTWFAADVCTGATISLSFLLLVFHRRQITVYKRAALIAAFLYCLRGVTLISTYLPPPFPSDSLRCLPAIDISREPFEYLNRAFILVAKMGSSSDGNLILCGDTIFSGHTMIVVLSCWFLQHYSPQPMRLMALLVVFPLALLAIAFLIISRQHYTVDVVVAIFLSLPVLQVYHFWLREKRRQYVKGPSCILHPLHNLFVFFEPNKDDGAFGNELSWPLPWPEFLVAYFQGLNRIRLSSEQVV</sequence>
<keyword evidence="6 10" id="KW-1133">Transmembrane helix</keyword>
<dbReference type="PANTHER" id="PTHR21290">
    <property type="entry name" value="SPHINGOMYELIN SYNTHETASE"/>
    <property type="match status" value="1"/>
</dbReference>
<reference evidence="13 14" key="1">
    <citation type="journal article" date="2014" name="Nat. Genet.">
        <title>Genome and transcriptome of the porcine whipworm Trichuris suis.</title>
        <authorList>
            <person name="Jex A.R."/>
            <person name="Nejsum P."/>
            <person name="Schwarz E.M."/>
            <person name="Hu L."/>
            <person name="Young N.D."/>
            <person name="Hall R.S."/>
            <person name="Korhonen P.K."/>
            <person name="Liao S."/>
            <person name="Thamsborg S."/>
            <person name="Xia J."/>
            <person name="Xu P."/>
            <person name="Wang S."/>
            <person name="Scheerlinck J.P."/>
            <person name="Hofmann A."/>
            <person name="Sternberg P.W."/>
            <person name="Wang J."/>
            <person name="Gasser R.B."/>
        </authorList>
    </citation>
    <scope>NUCLEOTIDE SEQUENCE [LARGE SCALE GENOMIC DNA]</scope>
    <source>
        <strain evidence="13">DCEP-RM93F</strain>
        <strain evidence="12">DCEP-RM93M</strain>
    </source>
</reference>
<name>A0A085NHD2_9BILA</name>
<feature type="compositionally biased region" description="Basic and acidic residues" evidence="9">
    <location>
        <begin position="11"/>
        <end position="22"/>
    </location>
</feature>
<evidence type="ECO:0000313" key="13">
    <source>
        <dbReference type="EMBL" id="KFD68878.1"/>
    </source>
</evidence>
<feature type="non-terminal residue" evidence="13">
    <location>
        <position position="342"/>
    </location>
</feature>
<evidence type="ECO:0000256" key="7">
    <source>
        <dbReference type="ARBA" id="ARBA00023098"/>
    </source>
</evidence>
<feature type="transmembrane region" description="Helical" evidence="10">
    <location>
        <begin position="255"/>
        <end position="275"/>
    </location>
</feature>
<evidence type="ECO:0000256" key="3">
    <source>
        <dbReference type="ARBA" id="ARBA00022679"/>
    </source>
</evidence>
<dbReference type="GO" id="GO:0005789">
    <property type="term" value="C:endoplasmic reticulum membrane"/>
    <property type="evidence" value="ECO:0007669"/>
    <property type="project" value="TreeGrafter"/>
</dbReference>
<evidence type="ECO:0000256" key="4">
    <source>
        <dbReference type="ARBA" id="ARBA00022692"/>
    </source>
</evidence>
<comment type="similarity">
    <text evidence="2">Belongs to the sphingomyelin synthase family.</text>
</comment>
<feature type="transmembrane region" description="Helical" evidence="10">
    <location>
        <begin position="54"/>
        <end position="79"/>
    </location>
</feature>
<keyword evidence="7" id="KW-0443">Lipid metabolism</keyword>
<evidence type="ECO:0000256" key="5">
    <source>
        <dbReference type="ARBA" id="ARBA00022919"/>
    </source>
</evidence>
<dbReference type="GO" id="GO:0047493">
    <property type="term" value="F:ceramide cholinephosphotransferase activity"/>
    <property type="evidence" value="ECO:0007669"/>
    <property type="project" value="TreeGrafter"/>
</dbReference>
<keyword evidence="5" id="KW-0746">Sphingolipid metabolism</keyword>
<dbReference type="GO" id="GO:0033188">
    <property type="term" value="F:sphingomyelin synthase activity"/>
    <property type="evidence" value="ECO:0007669"/>
    <property type="project" value="TreeGrafter"/>
</dbReference>
<keyword evidence="14" id="KW-1185">Reference proteome</keyword>
<dbReference type="Proteomes" id="UP000030758">
    <property type="component" value="Unassembled WGS sequence"/>
</dbReference>